<proteinExistence type="predicted"/>
<protein>
    <submittedName>
        <fullName evidence="3">Hypothetical_protein</fullName>
    </submittedName>
</protein>
<dbReference type="EMBL" id="CATOUU010001169">
    <property type="protein sequence ID" value="CAI9975521.1"/>
    <property type="molecule type" value="Genomic_DNA"/>
</dbReference>
<gene>
    <name evidence="2" type="ORF">HINF_LOCUS63166</name>
    <name evidence="3" type="ORF">HINF_LOCUS9551</name>
</gene>
<reference evidence="3 4" key="2">
    <citation type="submission" date="2024-07" db="EMBL/GenBank/DDBJ databases">
        <authorList>
            <person name="Akdeniz Z."/>
        </authorList>
    </citation>
    <scope>NUCLEOTIDE SEQUENCE [LARGE SCALE GENOMIC DNA]</scope>
</reference>
<dbReference type="EMBL" id="CAXDID020000020">
    <property type="protein sequence ID" value="CAL5986726.1"/>
    <property type="molecule type" value="Genomic_DNA"/>
</dbReference>
<accession>A0AA86V3Y4</accession>
<name>A0AA86V3Y4_9EUKA</name>
<reference evidence="2" key="1">
    <citation type="submission" date="2023-06" db="EMBL/GenBank/DDBJ databases">
        <authorList>
            <person name="Kurt Z."/>
        </authorList>
    </citation>
    <scope>NUCLEOTIDE SEQUENCE</scope>
</reference>
<keyword evidence="1" id="KW-0175">Coiled coil</keyword>
<dbReference type="AlphaFoldDB" id="A0AA86V3Y4"/>
<feature type="coiled-coil region" evidence="1">
    <location>
        <begin position="97"/>
        <end position="185"/>
    </location>
</feature>
<keyword evidence="4" id="KW-1185">Reference proteome</keyword>
<organism evidence="2">
    <name type="scientific">Hexamita inflata</name>
    <dbReference type="NCBI Taxonomy" id="28002"/>
    <lineage>
        <taxon>Eukaryota</taxon>
        <taxon>Metamonada</taxon>
        <taxon>Diplomonadida</taxon>
        <taxon>Hexamitidae</taxon>
        <taxon>Hexamitinae</taxon>
        <taxon>Hexamita</taxon>
    </lineage>
</organism>
<evidence type="ECO:0000256" key="1">
    <source>
        <dbReference type="SAM" id="Coils"/>
    </source>
</evidence>
<dbReference type="Proteomes" id="UP001642409">
    <property type="component" value="Unassembled WGS sequence"/>
</dbReference>
<evidence type="ECO:0000313" key="3">
    <source>
        <dbReference type="EMBL" id="CAL5986726.1"/>
    </source>
</evidence>
<evidence type="ECO:0000313" key="4">
    <source>
        <dbReference type="Proteomes" id="UP001642409"/>
    </source>
</evidence>
<sequence>MQIPASYSFQKANIVPDFIYQKIPLENFDITKCTDQTLIADYNVYYEAIQKSSIQAQAAESWARYEAFKIYSQIDAMNEKLKPLKQNNIKQVIKGQLTEISTQIDDLRELNTHMQQKFDKEKSQTEKQIQELVNKIRLVTVQQENEINQLEQRSKMSEDTQMLQIQAVQQEIIEIQDKLKVIELKKAEFKQIADAQIQKTEVEKVKVREILEHISEDKQKVLNRPQYRRMPESFERVNSQKKIVVITKRDPDQLRKEVNNKKKEIQEVEDEICKRKQVIKDIDRQSSNEQWDLDFYTRKYNELNRQLSTCAQLHDTNQIKQDIKQNKQEIESIKKLVHKPLQKSFEEPLQSIENVIPTKINFMMKTINKRNEMEPKYKIQIENNSAVNKKCKFGIKTDEFKQMVKMERIQSGIK</sequence>
<evidence type="ECO:0000313" key="2">
    <source>
        <dbReference type="EMBL" id="CAI9975521.1"/>
    </source>
</evidence>
<comment type="caution">
    <text evidence="2">The sequence shown here is derived from an EMBL/GenBank/DDBJ whole genome shotgun (WGS) entry which is preliminary data.</text>
</comment>